<feature type="region of interest" description="Disordered" evidence="2">
    <location>
        <begin position="187"/>
        <end position="258"/>
    </location>
</feature>
<evidence type="ECO:0000313" key="4">
    <source>
        <dbReference type="Proteomes" id="UP001291309"/>
    </source>
</evidence>
<dbReference type="RefSeq" id="WP_321548190.1">
    <property type="nucleotide sequence ID" value="NZ_JAXIVS010000008.1"/>
</dbReference>
<dbReference type="PANTHER" id="PTHR38074">
    <property type="entry name" value="ALTERED INHERITANCE OF MITOCHONDRIA PROTEIN 24, MITOCHONDRIAL"/>
    <property type="match status" value="1"/>
</dbReference>
<feature type="repeat" description="TPR" evidence="1">
    <location>
        <begin position="54"/>
        <end position="87"/>
    </location>
</feature>
<dbReference type="Pfam" id="PF14559">
    <property type="entry name" value="TPR_19"/>
    <property type="match status" value="1"/>
</dbReference>
<feature type="repeat" description="TPR" evidence="1">
    <location>
        <begin position="88"/>
        <end position="121"/>
    </location>
</feature>
<dbReference type="InterPro" id="IPR036983">
    <property type="entry name" value="AIM24_sf"/>
</dbReference>
<reference evidence="3 4" key="1">
    <citation type="submission" date="2023-12" db="EMBL/GenBank/DDBJ databases">
        <title>the genome sequence of Hyalangium sp. s54d21.</title>
        <authorList>
            <person name="Zhang X."/>
        </authorList>
    </citation>
    <scope>NUCLEOTIDE SEQUENCE [LARGE SCALE GENOMIC DNA]</scope>
    <source>
        <strain evidence="4">s54d21</strain>
    </source>
</reference>
<dbReference type="Gene3D" id="3.60.160.10">
    <property type="entry name" value="Mitochondrial biogenesis AIM24"/>
    <property type="match status" value="1"/>
</dbReference>
<dbReference type="SMART" id="SM00028">
    <property type="entry name" value="TPR"/>
    <property type="match status" value="3"/>
</dbReference>
<dbReference type="InterPro" id="IPR016031">
    <property type="entry name" value="Trp_RNA-bd_attenuator-like_dom"/>
</dbReference>
<gene>
    <name evidence="3" type="ORF">SYV04_23945</name>
</gene>
<organism evidence="3 4">
    <name type="scientific">Hyalangium rubrum</name>
    <dbReference type="NCBI Taxonomy" id="3103134"/>
    <lineage>
        <taxon>Bacteria</taxon>
        <taxon>Pseudomonadati</taxon>
        <taxon>Myxococcota</taxon>
        <taxon>Myxococcia</taxon>
        <taxon>Myxococcales</taxon>
        <taxon>Cystobacterineae</taxon>
        <taxon>Archangiaceae</taxon>
        <taxon>Hyalangium</taxon>
    </lineage>
</organism>
<name>A0ABU5H9G3_9BACT</name>
<dbReference type="SUPFAM" id="SSF51219">
    <property type="entry name" value="TRAP-like"/>
    <property type="match status" value="1"/>
</dbReference>
<sequence length="720" mass="76441">MATTRATGQESQNSPVDDEFLQHLYRGGELLAAGKVIEAKDVLERAHKMQPRNEKGQNLLGLTYFKLGMFDRAAELYEMLVRENPVDPTLRINLGLVYLKTNALQRAVREFEVAVDLSPDHQKAHNYLGLALAQAGEYGRAREHFIKSGSDAMAEKMSRAIAGDGFSRPAPVQPARARGFSELEGAEVVREQGGEPVPESPRADSEPTLDMVEEAPSQQEQVHAAEPVAPTPPPLPPSVRAPEPRQAPPPAEDDWGAQFGLDDSAQTQAPAPAEQPLMEAEPEVVSEMSTGGMESPAAEAALSGAEGPVMVVTAPPAAPAEELSITVEEVPVPAPVEAAAAPPYSEENLPVLPVEEVSEDGMPVLTAEPEDPEDLAAMAQHEQAPPLEAPVEAAPEAPYYPEQAPAEAPPPEAPYFHEQASAEAAPPEVPVEPAPEAAYYPEASAVLAPSEPAAGFQAEAAPEEAPAPMEAGEGETPAAIPAVFNAVFPPQSASLALPESNLPQEGASPPLGELAPTIMLEGANPTSRFTVGAGGFSAVVDGELLTRLEGLVAFSGQLSFQPEMKRFRGRTTDKPFGDEGLRMVRASGRGMLFIEPAERRAFHVVDLGEESAYFRDECVFAFEEPVMFENGRVPSDVAPDLDLVHLRGNGKVLLCLTGPLRSLPVGMEAPVTVPLTHLVGWQGNLTPRVVSLLWGPAGEILKTGVELSGEGFALMSLPVR</sequence>
<comment type="caution">
    <text evidence="3">The sequence shown here is derived from an EMBL/GenBank/DDBJ whole genome shotgun (WGS) entry which is preliminary data.</text>
</comment>
<dbReference type="EMBL" id="JAXIVS010000008">
    <property type="protein sequence ID" value="MDY7229468.1"/>
    <property type="molecule type" value="Genomic_DNA"/>
</dbReference>
<dbReference type="Pfam" id="PF13432">
    <property type="entry name" value="TPR_16"/>
    <property type="match status" value="1"/>
</dbReference>
<evidence type="ECO:0000256" key="2">
    <source>
        <dbReference type="SAM" id="MobiDB-lite"/>
    </source>
</evidence>
<keyword evidence="4" id="KW-1185">Reference proteome</keyword>
<evidence type="ECO:0000313" key="3">
    <source>
        <dbReference type="EMBL" id="MDY7229468.1"/>
    </source>
</evidence>
<proteinExistence type="predicted"/>
<keyword evidence="1" id="KW-0802">TPR repeat</keyword>
<dbReference type="PROSITE" id="PS50005">
    <property type="entry name" value="TPR"/>
    <property type="match status" value="2"/>
</dbReference>
<accession>A0ABU5H9G3</accession>
<evidence type="ECO:0000256" key="1">
    <source>
        <dbReference type="PROSITE-ProRule" id="PRU00339"/>
    </source>
</evidence>
<dbReference type="PANTHER" id="PTHR38074:SF1">
    <property type="entry name" value="ALTERED INHERITANCE OF MITOCHONDRIA PROTEIN 24, MITOCHONDRIAL"/>
    <property type="match status" value="1"/>
</dbReference>
<dbReference type="Gene3D" id="1.25.40.10">
    <property type="entry name" value="Tetratricopeptide repeat domain"/>
    <property type="match status" value="1"/>
</dbReference>
<dbReference type="InterPro" id="IPR011990">
    <property type="entry name" value="TPR-like_helical_dom_sf"/>
</dbReference>
<dbReference type="Proteomes" id="UP001291309">
    <property type="component" value="Unassembled WGS sequence"/>
</dbReference>
<feature type="compositionally biased region" description="Pro residues" evidence="2">
    <location>
        <begin position="229"/>
        <end position="250"/>
    </location>
</feature>
<dbReference type="InterPro" id="IPR019734">
    <property type="entry name" value="TPR_rpt"/>
</dbReference>
<protein>
    <submittedName>
        <fullName evidence="3">Tetratricopeptide repeat protein</fullName>
    </submittedName>
</protein>
<dbReference type="SUPFAM" id="SSF48452">
    <property type="entry name" value="TPR-like"/>
    <property type="match status" value="1"/>
</dbReference>